<dbReference type="InterPro" id="IPR022291">
    <property type="entry name" value="Bacteriocin_synth_cyclodeHase"/>
</dbReference>
<proteinExistence type="predicted"/>
<gene>
    <name evidence="1" type="ORF">FOC40_07735</name>
</gene>
<dbReference type="Gene3D" id="3.40.50.720">
    <property type="entry name" value="NAD(P)-binding Rossmann-like Domain"/>
    <property type="match status" value="1"/>
</dbReference>
<sequence length="245" mass="27121">MQELTIPGTLSELADRLQTTIEHIEPIMQRLVEDEVICPLSEKKECSVALIGEGSVGETLLKLLSDMEGISVTAGDAEALSTGQFDTVLSMSDLFIVATNVLRPVLNHTANEIAHELSIPLPYVFADGPEIQVGPMVYPGETACYTCFEVQDEGARHLRDEFLVFKDNLARYPEDKSVSAPVAAMASAWAALAIEDAQEKTMSRFAERVVRVETNRFEVVSHRILQLPRCPSCSRYRPDLQHAFL</sequence>
<evidence type="ECO:0000313" key="2">
    <source>
        <dbReference type="Proteomes" id="UP000424490"/>
    </source>
</evidence>
<dbReference type="GO" id="GO:0008641">
    <property type="term" value="F:ubiquitin-like modifier activating enzyme activity"/>
    <property type="evidence" value="ECO:0007669"/>
    <property type="project" value="InterPro"/>
</dbReference>
<reference evidence="1 2" key="1">
    <citation type="submission" date="2019-11" db="EMBL/GenBank/DDBJ databases">
        <title>FDA dAtabase for Regulatory Grade micrObial Sequences (FDA-ARGOS): Supporting development and validation of Infectious Disease Dx tests.</title>
        <authorList>
            <person name="Stonesifer R."/>
            <person name="Tallon L."/>
            <person name="Sadzewicz L."/>
            <person name="Vavikolanu K."/>
            <person name="Mehta A."/>
            <person name="Aluvathingal J."/>
            <person name="Nadendla S."/>
            <person name="Myers T."/>
            <person name="Yan Y."/>
            <person name="Sichtig H."/>
        </authorList>
    </citation>
    <scope>NUCLEOTIDE SEQUENCE [LARGE SCALE GENOMIC DNA]</scope>
    <source>
        <strain evidence="1 2">FDAARGOS_732</strain>
    </source>
</reference>
<dbReference type="RefSeq" id="WP_003794966.1">
    <property type="nucleotide sequence ID" value="NZ_CP046315.1"/>
</dbReference>
<evidence type="ECO:0000313" key="1">
    <source>
        <dbReference type="EMBL" id="QGS11302.1"/>
    </source>
</evidence>
<dbReference type="SUPFAM" id="SSF69572">
    <property type="entry name" value="Activating enzymes of the ubiquitin-like proteins"/>
    <property type="match status" value="1"/>
</dbReference>
<dbReference type="AlphaFoldDB" id="A0A857A7C6"/>
<dbReference type="Proteomes" id="UP000424490">
    <property type="component" value="Chromosome"/>
</dbReference>
<protein>
    <submittedName>
        <fullName evidence="1">TOMM leader peptide-binding protein</fullName>
    </submittedName>
</protein>
<dbReference type="NCBIfam" id="TIGR03882">
    <property type="entry name" value="cyclo_dehyd_2"/>
    <property type="match status" value="1"/>
</dbReference>
<accession>A0A857A7C6</accession>
<dbReference type="InterPro" id="IPR035985">
    <property type="entry name" value="Ubiquitin-activating_enz"/>
</dbReference>
<organism evidence="1 2">
    <name type="scientific">Schaalia odontolytica</name>
    <dbReference type="NCBI Taxonomy" id="1660"/>
    <lineage>
        <taxon>Bacteria</taxon>
        <taxon>Bacillati</taxon>
        <taxon>Actinomycetota</taxon>
        <taxon>Actinomycetes</taxon>
        <taxon>Actinomycetales</taxon>
        <taxon>Actinomycetaceae</taxon>
        <taxon>Schaalia</taxon>
    </lineage>
</organism>
<dbReference type="EMBL" id="CP046315">
    <property type="protein sequence ID" value="QGS11302.1"/>
    <property type="molecule type" value="Genomic_DNA"/>
</dbReference>
<name>A0A857A7C6_9ACTO</name>